<sequence>MSNFDEAQPSKAENVSFPGWWDDNIFTPLPQPTAIGKVLAFSQSQQFSNLDRRLRRNGFEGDELAVPNKRYRTFSPTSSVVLSKATATRCQGQLR</sequence>
<name>A0A926VAA0_9CYAN</name>
<dbReference type="Proteomes" id="UP000641646">
    <property type="component" value="Unassembled WGS sequence"/>
</dbReference>
<reference evidence="1" key="1">
    <citation type="journal article" date="2015" name="ISME J.">
        <title>Draft Genome Sequence of Streptomyces incarnatus NRRL8089, which Produces the Nucleoside Antibiotic Sinefungin.</title>
        <authorList>
            <person name="Oshima K."/>
            <person name="Hattori M."/>
            <person name="Shimizu H."/>
            <person name="Fukuda K."/>
            <person name="Nemoto M."/>
            <person name="Inagaki K."/>
            <person name="Tamura T."/>
        </authorList>
    </citation>
    <scope>NUCLEOTIDE SEQUENCE</scope>
    <source>
        <strain evidence="1">FACHB-1375</strain>
    </source>
</reference>
<organism evidence="1 2">
    <name type="scientific">Aerosakkonema funiforme FACHB-1375</name>
    <dbReference type="NCBI Taxonomy" id="2949571"/>
    <lineage>
        <taxon>Bacteria</taxon>
        <taxon>Bacillati</taxon>
        <taxon>Cyanobacteriota</taxon>
        <taxon>Cyanophyceae</taxon>
        <taxon>Oscillatoriophycideae</taxon>
        <taxon>Aerosakkonematales</taxon>
        <taxon>Aerosakkonemataceae</taxon>
        <taxon>Aerosakkonema</taxon>
    </lineage>
</organism>
<gene>
    <name evidence="1" type="ORF">H6G03_01695</name>
</gene>
<dbReference type="AlphaFoldDB" id="A0A926VAA0"/>
<proteinExistence type="predicted"/>
<keyword evidence="2" id="KW-1185">Reference proteome</keyword>
<evidence type="ECO:0000313" key="1">
    <source>
        <dbReference type="EMBL" id="MBD2179835.1"/>
    </source>
</evidence>
<dbReference type="EMBL" id="JACJPW010000002">
    <property type="protein sequence ID" value="MBD2179835.1"/>
    <property type="molecule type" value="Genomic_DNA"/>
</dbReference>
<protein>
    <submittedName>
        <fullName evidence="1">Uncharacterized protein</fullName>
    </submittedName>
</protein>
<comment type="caution">
    <text evidence="1">The sequence shown here is derived from an EMBL/GenBank/DDBJ whole genome shotgun (WGS) entry which is preliminary data.</text>
</comment>
<dbReference type="RefSeq" id="WP_190461422.1">
    <property type="nucleotide sequence ID" value="NZ_JACJPW010000002.1"/>
</dbReference>
<evidence type="ECO:0000313" key="2">
    <source>
        <dbReference type="Proteomes" id="UP000641646"/>
    </source>
</evidence>
<reference evidence="1" key="2">
    <citation type="submission" date="2020-08" db="EMBL/GenBank/DDBJ databases">
        <authorList>
            <person name="Chen M."/>
            <person name="Teng W."/>
            <person name="Zhao L."/>
            <person name="Hu C."/>
            <person name="Zhou Y."/>
            <person name="Han B."/>
            <person name="Song L."/>
            <person name="Shu W."/>
        </authorList>
    </citation>
    <scope>NUCLEOTIDE SEQUENCE</scope>
    <source>
        <strain evidence="1">FACHB-1375</strain>
    </source>
</reference>
<accession>A0A926VAA0</accession>